<gene>
    <name evidence="3" type="ORF">NQ317_005858</name>
</gene>
<evidence type="ECO:0000313" key="4">
    <source>
        <dbReference type="Proteomes" id="UP001162164"/>
    </source>
</evidence>
<dbReference type="Proteomes" id="UP001162164">
    <property type="component" value="Unassembled WGS sequence"/>
</dbReference>
<dbReference type="InterPro" id="IPR036397">
    <property type="entry name" value="RNaseH_sf"/>
</dbReference>
<dbReference type="PROSITE" id="PS50879">
    <property type="entry name" value="RNASE_H_1"/>
    <property type="match status" value="1"/>
</dbReference>
<evidence type="ECO:0000313" key="3">
    <source>
        <dbReference type="EMBL" id="KAJ8974983.1"/>
    </source>
</evidence>
<accession>A0ABQ9JAI8</accession>
<reference evidence="3" key="1">
    <citation type="journal article" date="2023" name="Insect Mol. Biol.">
        <title>Genome sequencing provides insights into the evolution of gene families encoding plant cell wall-degrading enzymes in longhorned beetles.</title>
        <authorList>
            <person name="Shin N.R."/>
            <person name="Okamura Y."/>
            <person name="Kirsch R."/>
            <person name="Pauchet Y."/>
        </authorList>
    </citation>
    <scope>NUCLEOTIDE SEQUENCE</scope>
    <source>
        <strain evidence="3">MMC_N1</strain>
    </source>
</reference>
<proteinExistence type="predicted"/>
<feature type="region of interest" description="Disordered" evidence="1">
    <location>
        <begin position="1"/>
        <end position="23"/>
    </location>
</feature>
<dbReference type="Pfam" id="PF00075">
    <property type="entry name" value="RNase_H"/>
    <property type="match status" value="1"/>
</dbReference>
<name>A0ABQ9JAI8_9CUCU</name>
<comment type="caution">
    <text evidence="3">The sequence shown here is derived from an EMBL/GenBank/DDBJ whole genome shotgun (WGS) entry which is preliminary data.</text>
</comment>
<sequence>MERPGEYGDEPPPGFDTMWGMEAGADCDCPGPPPEFLLPPPPRPPIIQPADPMYCTEDPLPIETCDALPTNIRNKGRPPKLSGASHVTAQGRANISSSQTLRVQIPNREVWDDEKQAICQNDIVWFTDGSKIGDMAGAGVYGKTTRIRLVFALGSYATVFPAEVYADLVCGLESLKKVPKGRTIQICSDSPAALLAIESSKTLNDLASRNRVILTWVLAHSGVRGNEEADRLAKEGSAMYPIGPEPILGVPYSMGVSAMKELLTREFKNGT</sequence>
<feature type="domain" description="RNase H type-1" evidence="2">
    <location>
        <begin position="119"/>
        <end position="238"/>
    </location>
</feature>
<protein>
    <recommendedName>
        <fullName evidence="2">RNase H type-1 domain-containing protein</fullName>
    </recommendedName>
</protein>
<keyword evidence="4" id="KW-1185">Reference proteome</keyword>
<evidence type="ECO:0000256" key="1">
    <source>
        <dbReference type="SAM" id="MobiDB-lite"/>
    </source>
</evidence>
<dbReference type="Gene3D" id="3.30.420.10">
    <property type="entry name" value="Ribonuclease H-like superfamily/Ribonuclease H"/>
    <property type="match status" value="1"/>
</dbReference>
<dbReference type="InterPro" id="IPR002156">
    <property type="entry name" value="RNaseH_domain"/>
</dbReference>
<organism evidence="3 4">
    <name type="scientific">Molorchus minor</name>
    <dbReference type="NCBI Taxonomy" id="1323400"/>
    <lineage>
        <taxon>Eukaryota</taxon>
        <taxon>Metazoa</taxon>
        <taxon>Ecdysozoa</taxon>
        <taxon>Arthropoda</taxon>
        <taxon>Hexapoda</taxon>
        <taxon>Insecta</taxon>
        <taxon>Pterygota</taxon>
        <taxon>Neoptera</taxon>
        <taxon>Endopterygota</taxon>
        <taxon>Coleoptera</taxon>
        <taxon>Polyphaga</taxon>
        <taxon>Cucujiformia</taxon>
        <taxon>Chrysomeloidea</taxon>
        <taxon>Cerambycidae</taxon>
        <taxon>Lamiinae</taxon>
        <taxon>Monochamini</taxon>
        <taxon>Molorchus</taxon>
    </lineage>
</organism>
<dbReference type="SUPFAM" id="SSF53098">
    <property type="entry name" value="Ribonuclease H-like"/>
    <property type="match status" value="1"/>
</dbReference>
<dbReference type="CDD" id="cd09276">
    <property type="entry name" value="Rnase_HI_RT_non_LTR"/>
    <property type="match status" value="1"/>
</dbReference>
<evidence type="ECO:0000259" key="2">
    <source>
        <dbReference type="PROSITE" id="PS50879"/>
    </source>
</evidence>
<dbReference type="InterPro" id="IPR012337">
    <property type="entry name" value="RNaseH-like_sf"/>
</dbReference>
<dbReference type="EMBL" id="JAPWTJ010000896">
    <property type="protein sequence ID" value="KAJ8974983.1"/>
    <property type="molecule type" value="Genomic_DNA"/>
</dbReference>